<organism evidence="3 4">
    <name type="scientific">Mucinivorans hirudinis</name>
    <dbReference type="NCBI Taxonomy" id="1433126"/>
    <lineage>
        <taxon>Bacteria</taxon>
        <taxon>Pseudomonadati</taxon>
        <taxon>Bacteroidota</taxon>
        <taxon>Bacteroidia</taxon>
        <taxon>Bacteroidales</taxon>
        <taxon>Rikenellaceae</taxon>
        <taxon>Mucinivorans</taxon>
    </lineage>
</organism>
<feature type="domain" description="DUF6997" evidence="2">
    <location>
        <begin position="84"/>
        <end position="249"/>
    </location>
</feature>
<keyword evidence="4" id="KW-1185">Reference proteome</keyword>
<dbReference type="REBASE" id="88595">
    <property type="entry name" value="MhiM3ORF2380P"/>
</dbReference>
<dbReference type="HOGENOM" id="CLU_095293_0_0_10"/>
<feature type="domain" description="DUF6996" evidence="1">
    <location>
        <begin position="5"/>
        <end position="81"/>
    </location>
</feature>
<gene>
    <name evidence="3" type="ORF">BN938_2381</name>
</gene>
<proteinExistence type="predicted"/>
<evidence type="ECO:0000313" key="3">
    <source>
        <dbReference type="EMBL" id="CDN32452.1"/>
    </source>
</evidence>
<evidence type="ECO:0000313" key="4">
    <source>
        <dbReference type="Proteomes" id="UP000027616"/>
    </source>
</evidence>
<accession>A0A060RA46</accession>
<sequence length="261" mass="30927">MANSASWQRIFDYYSLNEWDFENEPYYITSKQIKIACHDFTKTSEKEVRILCKQDSRKDRPQIFIDKGLFILPVKNGKYVIVKGEGYVDIPDIDIEIATYDSRLDFKLDSSIVGNSEMQHLDFAYASSLIRTFMDDDSLVLTIRGRKYTPQFDFQVGNYLLHTEKVQTEVDAGYEGKDKIVLVEAKNTKTKNTIIRQLYYPFRQWQKHTDKDVVLLFFEKRRGFYLIWQYEFSDVNDYNSIVLKKFAKYRINSPNTKVDKH</sequence>
<dbReference type="Pfam" id="PF22515">
    <property type="entry name" value="DUF6996"/>
    <property type="match status" value="1"/>
</dbReference>
<dbReference type="Pfam" id="PF22518">
    <property type="entry name" value="DUF6997"/>
    <property type="match status" value="1"/>
</dbReference>
<evidence type="ECO:0000259" key="2">
    <source>
        <dbReference type="Pfam" id="PF22518"/>
    </source>
</evidence>
<name>A0A060RA46_9BACT</name>
<dbReference type="InterPro" id="IPR054265">
    <property type="entry name" value="DUF6996"/>
</dbReference>
<dbReference type="Proteomes" id="UP000027616">
    <property type="component" value="Chromosome I"/>
</dbReference>
<dbReference type="OrthoDB" id="9774819at2"/>
<evidence type="ECO:0000259" key="1">
    <source>
        <dbReference type="Pfam" id="PF22515"/>
    </source>
</evidence>
<dbReference type="EMBL" id="HG934468">
    <property type="protein sequence ID" value="CDN32452.1"/>
    <property type="molecule type" value="Genomic_DNA"/>
</dbReference>
<dbReference type="AlphaFoldDB" id="A0A060RA46"/>
<protein>
    <submittedName>
        <fullName evidence="3">Mu-like prophage protein gp29</fullName>
    </submittedName>
</protein>
<dbReference type="STRING" id="1433126.BN938_2381"/>
<dbReference type="InterPro" id="IPR054266">
    <property type="entry name" value="DUF6997"/>
</dbReference>
<dbReference type="KEGG" id="rbc:BN938_2381"/>
<dbReference type="PATRIC" id="fig|1433126.3.peg.2356"/>
<dbReference type="eggNOG" id="ENOG502Z88T">
    <property type="taxonomic scope" value="Bacteria"/>
</dbReference>
<reference evidence="3 4" key="1">
    <citation type="journal article" date="2015" name="Genome Announc.">
        <title>Complete Genome Sequence of the Novel Leech Symbiont Mucinivorans hirudinis M3T.</title>
        <authorList>
            <person name="Nelson M.C."/>
            <person name="Bomar L."/>
            <person name="Graf J."/>
        </authorList>
    </citation>
    <scope>NUCLEOTIDE SEQUENCE [LARGE SCALE GENOMIC DNA]</scope>
    <source>
        <strain evidence="4">M3</strain>
    </source>
</reference>